<dbReference type="PANTHER" id="PTHR34039">
    <property type="entry name" value="UPF0102 PROTEIN YRAN"/>
    <property type="match status" value="1"/>
</dbReference>
<comment type="similarity">
    <text evidence="1 2">Belongs to the UPF0102 family.</text>
</comment>
<evidence type="ECO:0000313" key="4">
    <source>
        <dbReference type="Proteomes" id="UP000284177"/>
    </source>
</evidence>
<gene>
    <name evidence="3" type="ORF">BET03_00875</name>
</gene>
<dbReference type="Proteomes" id="UP000284177">
    <property type="component" value="Unassembled WGS sequence"/>
</dbReference>
<dbReference type="PANTHER" id="PTHR34039:SF1">
    <property type="entry name" value="UPF0102 PROTEIN YRAN"/>
    <property type="match status" value="1"/>
</dbReference>
<accession>A0A419TAD7</accession>
<proteinExistence type="inferred from homology"/>
<evidence type="ECO:0000256" key="1">
    <source>
        <dbReference type="ARBA" id="ARBA00006738"/>
    </source>
</evidence>
<comment type="caution">
    <text evidence="3">The sequence shown here is derived from an EMBL/GenBank/DDBJ whole genome shotgun (WGS) entry which is preliminary data.</text>
</comment>
<name>A0A419TAD7_9FIRM</name>
<dbReference type="SUPFAM" id="SSF52980">
    <property type="entry name" value="Restriction endonuclease-like"/>
    <property type="match status" value="1"/>
</dbReference>
<keyword evidence="4" id="KW-1185">Reference proteome</keyword>
<dbReference type="InterPro" id="IPR011856">
    <property type="entry name" value="tRNA_endonuc-like_dom_sf"/>
</dbReference>
<dbReference type="Pfam" id="PF02021">
    <property type="entry name" value="UPF0102"/>
    <property type="match status" value="1"/>
</dbReference>
<dbReference type="RefSeq" id="WP_279230298.1">
    <property type="nucleotide sequence ID" value="NZ_MCIB01000001.1"/>
</dbReference>
<dbReference type="AlphaFoldDB" id="A0A419TAD7"/>
<dbReference type="NCBIfam" id="TIGR00252">
    <property type="entry name" value="YraN family protein"/>
    <property type="match status" value="1"/>
</dbReference>
<sequence>MGNRITGIIGEKIAAKYLTKNKYKVLEKNYKNKIGEIDIIAKKDKTIIFIEVKTRKNLNYGYPYEAVNKRKRNKIINTAYCYIRQNKLNNTQYRFDIVEVYLNKKEKINHIKNAFWI</sequence>
<evidence type="ECO:0000313" key="3">
    <source>
        <dbReference type="EMBL" id="RKD34417.1"/>
    </source>
</evidence>
<reference evidence="3 4" key="1">
    <citation type="submission" date="2016-08" db="EMBL/GenBank/DDBJ databases">
        <title>Novel Firmicutes and Novel Genomes.</title>
        <authorList>
            <person name="Poppleton D.I."/>
            <person name="Gribaldo S."/>
        </authorList>
    </citation>
    <scope>NUCLEOTIDE SEQUENCE [LARGE SCALE GENOMIC DNA]</scope>
    <source>
        <strain evidence="3 4">CTT3</strain>
    </source>
</reference>
<dbReference type="Gene3D" id="3.40.1350.10">
    <property type="match status" value="1"/>
</dbReference>
<evidence type="ECO:0000256" key="2">
    <source>
        <dbReference type="HAMAP-Rule" id="MF_00048"/>
    </source>
</evidence>
<dbReference type="InterPro" id="IPR003509">
    <property type="entry name" value="UPF0102_YraN-like"/>
</dbReference>
<dbReference type="CDD" id="cd20736">
    <property type="entry name" value="PoNe_Nuclease"/>
    <property type="match status" value="1"/>
</dbReference>
<dbReference type="HAMAP" id="MF_00048">
    <property type="entry name" value="UPF0102"/>
    <property type="match status" value="1"/>
</dbReference>
<organism evidence="3 4">
    <name type="scientific">Thermohalobacter berrensis</name>
    <dbReference type="NCBI Taxonomy" id="99594"/>
    <lineage>
        <taxon>Bacteria</taxon>
        <taxon>Bacillati</taxon>
        <taxon>Bacillota</taxon>
        <taxon>Tissierellia</taxon>
        <taxon>Tissierellales</taxon>
        <taxon>Thermohalobacteraceae</taxon>
        <taxon>Thermohalobacter</taxon>
    </lineage>
</organism>
<dbReference type="GO" id="GO:0003676">
    <property type="term" value="F:nucleic acid binding"/>
    <property type="evidence" value="ECO:0007669"/>
    <property type="project" value="InterPro"/>
</dbReference>
<protein>
    <recommendedName>
        <fullName evidence="2">UPF0102 protein BET03_00875</fullName>
    </recommendedName>
</protein>
<dbReference type="NCBIfam" id="NF009150">
    <property type="entry name" value="PRK12497.1-3"/>
    <property type="match status" value="1"/>
</dbReference>
<dbReference type="InterPro" id="IPR011335">
    <property type="entry name" value="Restrct_endonuc-II-like"/>
</dbReference>
<dbReference type="EMBL" id="MCIB01000001">
    <property type="protein sequence ID" value="RKD34417.1"/>
    <property type="molecule type" value="Genomic_DNA"/>
</dbReference>